<feature type="region of interest" description="Disordered" evidence="1">
    <location>
        <begin position="88"/>
        <end position="113"/>
    </location>
</feature>
<proteinExistence type="predicted"/>
<feature type="compositionally biased region" description="Low complexity" evidence="1">
    <location>
        <begin position="98"/>
        <end position="107"/>
    </location>
</feature>
<evidence type="ECO:0000256" key="1">
    <source>
        <dbReference type="SAM" id="MobiDB-lite"/>
    </source>
</evidence>
<dbReference type="AlphaFoldDB" id="Q9A3K1"/>
<dbReference type="EnsemblBacteria" id="AAK25165">
    <property type="protein sequence ID" value="AAK25165"/>
    <property type="gene ID" value="CC_3203"/>
</dbReference>
<evidence type="ECO:0000313" key="3">
    <source>
        <dbReference type="Proteomes" id="UP000001816"/>
    </source>
</evidence>
<dbReference type="BioCyc" id="CAULO:CC3203-MONOMER"/>
<dbReference type="Proteomes" id="UP000001816">
    <property type="component" value="Chromosome"/>
</dbReference>
<dbReference type="EMBL" id="AE005673">
    <property type="protein sequence ID" value="AAK25165.1"/>
    <property type="molecule type" value="Genomic_DNA"/>
</dbReference>
<gene>
    <name evidence="2" type="ordered locus">CC_3203</name>
</gene>
<dbReference type="HOGENOM" id="CLU_1084591_0_0_5"/>
<name>Q9A3K1_CAUVC</name>
<dbReference type="PIR" id="A87646">
    <property type="entry name" value="A87646"/>
</dbReference>
<dbReference type="KEGG" id="ccr:CC_3203"/>
<protein>
    <submittedName>
        <fullName evidence="2">Uncharacterized protein</fullName>
    </submittedName>
</protein>
<keyword evidence="3" id="KW-1185">Reference proteome</keyword>
<organism evidence="2 3">
    <name type="scientific">Caulobacter vibrioides (strain ATCC 19089 / CIP 103742 / CB 15)</name>
    <name type="common">Caulobacter crescentus</name>
    <dbReference type="NCBI Taxonomy" id="190650"/>
    <lineage>
        <taxon>Bacteria</taxon>
        <taxon>Pseudomonadati</taxon>
        <taxon>Pseudomonadota</taxon>
        <taxon>Alphaproteobacteria</taxon>
        <taxon>Caulobacterales</taxon>
        <taxon>Caulobacteraceae</taxon>
        <taxon>Caulobacter</taxon>
    </lineage>
</organism>
<evidence type="ECO:0000313" key="2">
    <source>
        <dbReference type="EMBL" id="AAK25165.1"/>
    </source>
</evidence>
<dbReference type="PATRIC" id="fig|190650.5.peg.3209"/>
<feature type="region of interest" description="Disordered" evidence="1">
    <location>
        <begin position="245"/>
        <end position="289"/>
    </location>
</feature>
<reference evidence="2 3" key="1">
    <citation type="journal article" date="2001" name="Proc. Natl. Acad. Sci. U.S.A.">
        <title>Complete genome sequence of Caulobacter crescentus.</title>
        <authorList>
            <person name="Nierman W.C."/>
            <person name="Feldblyum T.V."/>
            <person name="Laub M.T."/>
            <person name="Paulsen I.T."/>
            <person name="Nelson K.E."/>
            <person name="Eisen J.A."/>
            <person name="Heidelberg J.F."/>
            <person name="Alley M.R."/>
            <person name="Ohta N."/>
            <person name="Maddock J.R."/>
            <person name="Potocka I."/>
            <person name="Nelson W.C."/>
            <person name="Newton A."/>
            <person name="Stephens C."/>
            <person name="Phadke N.D."/>
            <person name="Ely B."/>
            <person name="DeBoy R.T."/>
            <person name="Dodson R.J."/>
            <person name="Durkin A.S."/>
            <person name="Gwinn M.L."/>
            <person name="Haft D.H."/>
            <person name="Kolonay J.F."/>
            <person name="Smit J."/>
            <person name="Craven M.B."/>
            <person name="Khouri H."/>
            <person name="Shetty J."/>
            <person name="Berry K."/>
            <person name="Utterback T."/>
            <person name="Tran K."/>
            <person name="Wolf A."/>
            <person name="Vamathevan J."/>
            <person name="Ermolaeva M."/>
            <person name="White O."/>
            <person name="Salzberg S.L."/>
            <person name="Venter J.C."/>
            <person name="Shapiro L."/>
            <person name="Fraser C.M."/>
        </authorList>
    </citation>
    <scope>NUCLEOTIDE SEQUENCE [LARGE SCALE GENOMIC DNA]</scope>
    <source>
        <strain evidence="3">ATCC 19089 / CB15</strain>
    </source>
</reference>
<accession>Q9A3K1</accession>
<feature type="compositionally biased region" description="Basic and acidic residues" evidence="1">
    <location>
        <begin position="254"/>
        <end position="289"/>
    </location>
</feature>
<sequence length="289" mass="31055">MMGGWSRLPWLRGTPFGMAGRAPSRGPGVQVSVSMEGSVERRRRATIIAGSLLLHGALLAWLALPPPPLLETFAEDALPTMTLELQRRVEREAPRPRPSSTTTATPASPLPFTVRAPVRPAPAGTPSLEVPASALARPGVAIRPAPLPGDSAGDLRTALRGSATGCVNADAVGLNRRERERCDEQFGAARAKGDPLSGMDAGKRRALDAQAAAQEAYRRYQDAPMGPGVDHRSKDHPGTMKEIPFVLGAQQDGLGRERKSVADEMRRAKDLESRATRYLELKKAQDARR</sequence>